<keyword evidence="5" id="KW-0934">Plastid</keyword>
<dbReference type="Pfam" id="PF01084">
    <property type="entry name" value="Ribosomal_S18"/>
    <property type="match status" value="1"/>
</dbReference>
<dbReference type="RefSeq" id="YP_009051109.1">
    <property type="nucleotide sequence ID" value="NC_024665.1"/>
</dbReference>
<dbReference type="GO" id="GO:0006412">
    <property type="term" value="P:translation"/>
    <property type="evidence" value="ECO:0007669"/>
    <property type="project" value="InterPro"/>
</dbReference>
<dbReference type="GO" id="GO:0003735">
    <property type="term" value="F:structural constituent of ribosome"/>
    <property type="evidence" value="ECO:0007669"/>
    <property type="project" value="InterPro"/>
</dbReference>
<dbReference type="Gene3D" id="4.10.640.10">
    <property type="entry name" value="Ribosomal protein S18"/>
    <property type="match status" value="1"/>
</dbReference>
<dbReference type="EMBL" id="KJ700459">
    <property type="protein sequence ID" value="AIG92552.1"/>
    <property type="molecule type" value="Genomic_DNA"/>
</dbReference>
<dbReference type="NCBIfam" id="TIGR00165">
    <property type="entry name" value="S18"/>
    <property type="match status" value="1"/>
</dbReference>
<evidence type="ECO:0000256" key="4">
    <source>
        <dbReference type="RuleBase" id="RU003910"/>
    </source>
</evidence>
<dbReference type="PANTHER" id="PTHR13479">
    <property type="entry name" value="30S RIBOSOMAL PROTEIN S18"/>
    <property type="match status" value="1"/>
</dbReference>
<dbReference type="GeneID" id="20005603"/>
<evidence type="ECO:0000256" key="1">
    <source>
        <dbReference type="ARBA" id="ARBA00005589"/>
    </source>
</evidence>
<dbReference type="InterPro" id="IPR001648">
    <property type="entry name" value="Ribosomal_bS18"/>
</dbReference>
<dbReference type="InterPro" id="IPR036870">
    <property type="entry name" value="Ribosomal_bS18_sf"/>
</dbReference>
<geneLocation type="plastid" evidence="5"/>
<dbReference type="KEGG" id="gsl:JL72_p101"/>
<protein>
    <submittedName>
        <fullName evidence="5">Ribosomal protein S18</fullName>
    </submittedName>
</protein>
<comment type="similarity">
    <text evidence="1 4">Belongs to the bacterial ribosomal protein bS18 family.</text>
</comment>
<name>A0A075W1J1_GALSU</name>
<evidence type="ECO:0000256" key="3">
    <source>
        <dbReference type="ARBA" id="ARBA00023274"/>
    </source>
</evidence>
<sequence length="66" mass="7861">MIRYNENKLSPSDKIMYKDLDVLINFMSRHGRILPRRFTCLTARQQKQLKKAIKQARILSLLPFNV</sequence>
<dbReference type="SUPFAM" id="SSF46911">
    <property type="entry name" value="Ribosomal protein S18"/>
    <property type="match status" value="1"/>
</dbReference>
<dbReference type="GO" id="GO:0005763">
    <property type="term" value="C:mitochondrial small ribosomal subunit"/>
    <property type="evidence" value="ECO:0007669"/>
    <property type="project" value="TreeGrafter"/>
</dbReference>
<proteinExistence type="inferred from homology"/>
<gene>
    <name evidence="5" type="primary">rps18</name>
</gene>
<keyword evidence="3 4" id="KW-0687">Ribonucleoprotein</keyword>
<evidence type="ECO:0000313" key="5">
    <source>
        <dbReference type="EMBL" id="AIG92552.1"/>
    </source>
</evidence>
<organism evidence="5">
    <name type="scientific">Galdieria sulphuraria</name>
    <name type="common">Red alga</name>
    <dbReference type="NCBI Taxonomy" id="130081"/>
    <lineage>
        <taxon>Eukaryota</taxon>
        <taxon>Rhodophyta</taxon>
        <taxon>Bangiophyceae</taxon>
        <taxon>Galdieriales</taxon>
        <taxon>Galdieriaceae</taxon>
        <taxon>Galdieria</taxon>
    </lineage>
</organism>
<dbReference type="AlphaFoldDB" id="A0A075W1J1"/>
<evidence type="ECO:0000256" key="2">
    <source>
        <dbReference type="ARBA" id="ARBA00022980"/>
    </source>
</evidence>
<dbReference type="PRINTS" id="PR00974">
    <property type="entry name" value="RIBOSOMALS18"/>
</dbReference>
<keyword evidence="2 4" id="KW-0689">Ribosomal protein</keyword>
<dbReference type="GO" id="GO:0070181">
    <property type="term" value="F:small ribosomal subunit rRNA binding"/>
    <property type="evidence" value="ECO:0007669"/>
    <property type="project" value="TreeGrafter"/>
</dbReference>
<accession>A0A075W1J1</accession>
<dbReference type="PANTHER" id="PTHR13479:SF40">
    <property type="entry name" value="SMALL RIBOSOMAL SUBUNIT PROTEIN BS18M"/>
    <property type="match status" value="1"/>
</dbReference>
<reference evidence="5" key="1">
    <citation type="journal article" date="2015" name="Genome Biol. Evol.">
        <title>Extreme features of the Galdieria sulphuraria organellar genomes: a consequence of polyextremophily?</title>
        <authorList>
            <person name="Jain K."/>
            <person name="Krause K."/>
            <person name="Grewe F."/>
            <person name="Nelson G.F."/>
            <person name="Weber A.P."/>
            <person name="Christensen A.C."/>
            <person name="Mower J.P."/>
        </authorList>
    </citation>
    <scope>NUCLEOTIDE SEQUENCE</scope>
    <source>
        <strain evidence="5">074W</strain>
    </source>
</reference>